<dbReference type="PANTHER" id="PTHR23150">
    <property type="entry name" value="SULFATASE MODIFYING FACTOR 1, 2"/>
    <property type="match status" value="1"/>
</dbReference>
<organism evidence="2 3">
    <name type="scientific">Sphaerotilus microaerophilus</name>
    <dbReference type="NCBI Taxonomy" id="2914710"/>
    <lineage>
        <taxon>Bacteria</taxon>
        <taxon>Pseudomonadati</taxon>
        <taxon>Pseudomonadota</taxon>
        <taxon>Betaproteobacteria</taxon>
        <taxon>Burkholderiales</taxon>
        <taxon>Sphaerotilaceae</taxon>
        <taxon>Sphaerotilus</taxon>
    </lineage>
</organism>
<dbReference type="SUPFAM" id="SSF56436">
    <property type="entry name" value="C-type lectin-like"/>
    <property type="match status" value="1"/>
</dbReference>
<dbReference type="PANTHER" id="PTHR23150:SF19">
    <property type="entry name" value="FORMYLGLYCINE-GENERATING ENZYME"/>
    <property type="match status" value="1"/>
</dbReference>
<dbReference type="EMBL" id="AP025730">
    <property type="protein sequence ID" value="BDI06125.1"/>
    <property type="molecule type" value="Genomic_DNA"/>
</dbReference>
<dbReference type="InterPro" id="IPR005532">
    <property type="entry name" value="SUMF_dom"/>
</dbReference>
<gene>
    <name evidence="2" type="ORF">CATMQ487_30950</name>
</gene>
<dbReference type="InterPro" id="IPR051043">
    <property type="entry name" value="Sulfatase_Mod_Factor_Kinase"/>
</dbReference>
<dbReference type="Pfam" id="PF03781">
    <property type="entry name" value="FGE-sulfatase"/>
    <property type="match status" value="1"/>
</dbReference>
<proteinExistence type="predicted"/>
<feature type="domain" description="Sulfatase-modifying factor enzyme-like" evidence="1">
    <location>
        <begin position="47"/>
        <end position="283"/>
    </location>
</feature>
<accession>A0ABN6PLS1</accession>
<dbReference type="InterPro" id="IPR042095">
    <property type="entry name" value="SUMF_sf"/>
</dbReference>
<evidence type="ECO:0000313" key="2">
    <source>
        <dbReference type="EMBL" id="BDI06125.1"/>
    </source>
</evidence>
<keyword evidence="3" id="KW-1185">Reference proteome</keyword>
<dbReference type="Gene3D" id="3.90.1580.10">
    <property type="entry name" value="paralog of FGE (formylglycine-generating enzyme)"/>
    <property type="match status" value="1"/>
</dbReference>
<evidence type="ECO:0000259" key="1">
    <source>
        <dbReference type="Pfam" id="PF03781"/>
    </source>
</evidence>
<evidence type="ECO:0000313" key="3">
    <source>
        <dbReference type="Proteomes" id="UP001057498"/>
    </source>
</evidence>
<dbReference type="Proteomes" id="UP001057498">
    <property type="component" value="Chromosome"/>
</dbReference>
<dbReference type="InterPro" id="IPR016187">
    <property type="entry name" value="CTDL_fold"/>
</dbReference>
<reference evidence="2" key="1">
    <citation type="submission" date="2022-04" db="EMBL/GenBank/DDBJ databases">
        <title>Whole genome sequence of Sphaerotilus sp. FB-5.</title>
        <authorList>
            <person name="Takeda M."/>
            <person name="Narihara S."/>
            <person name="Akimoto M."/>
            <person name="Akimoto R."/>
            <person name="Nishiyashiki S."/>
            <person name="Murakami T."/>
        </authorList>
    </citation>
    <scope>NUCLEOTIDE SEQUENCE</scope>
    <source>
        <strain evidence="2">FB-5</strain>
    </source>
</reference>
<protein>
    <recommendedName>
        <fullName evidence="1">Sulfatase-modifying factor enzyme-like domain-containing protein</fullName>
    </recommendedName>
</protein>
<name>A0ABN6PLS1_9BURK</name>
<sequence length="305" mass="33422">MKPYEDPFAGRVFPDPFPPLCASAWGDDRYGLWCEIEVGGVVQRLRWIEPGEFRMGVAAAERQRFGEQGEDWWKKRIEGEAPCHRVKLTRGFWLADTACTQALWQAVVGDTPGHIAGDLDLPVEQVSWDDISEKLLPALSRQIPGAEALLPTEAQWEYACRAGTATAYHFGEAIGTDQVNYHGNHPPPGARKGEYRGRTVPVNALPANGWGLYQMHGNVSEWCADARRTYEVDPVEDPDGGQGGVSRVLRGGSWGMGAWHARSASRIHSRRDLRSAGIGFRFALRSIEPSAGGGMGVLDEAGGAR</sequence>
<dbReference type="RefSeq" id="WP_251969437.1">
    <property type="nucleotide sequence ID" value="NZ_AP025730.1"/>
</dbReference>